<dbReference type="EMBL" id="BQNB010014140">
    <property type="protein sequence ID" value="GJT24495.1"/>
    <property type="molecule type" value="Genomic_DNA"/>
</dbReference>
<comment type="caution">
    <text evidence="1">The sequence shown here is derived from an EMBL/GenBank/DDBJ whole genome shotgun (WGS) entry which is preliminary data.</text>
</comment>
<reference evidence="1" key="1">
    <citation type="journal article" date="2022" name="Int. J. Mol. Sci.">
        <title>Draft Genome of Tanacetum Coccineum: Genomic Comparison of Closely Related Tanacetum-Family Plants.</title>
        <authorList>
            <person name="Yamashiro T."/>
            <person name="Shiraishi A."/>
            <person name="Nakayama K."/>
            <person name="Satake H."/>
        </authorList>
    </citation>
    <scope>NUCLEOTIDE SEQUENCE</scope>
</reference>
<evidence type="ECO:0000313" key="2">
    <source>
        <dbReference type="Proteomes" id="UP001151760"/>
    </source>
</evidence>
<organism evidence="1 2">
    <name type="scientific">Tanacetum coccineum</name>
    <dbReference type="NCBI Taxonomy" id="301880"/>
    <lineage>
        <taxon>Eukaryota</taxon>
        <taxon>Viridiplantae</taxon>
        <taxon>Streptophyta</taxon>
        <taxon>Embryophyta</taxon>
        <taxon>Tracheophyta</taxon>
        <taxon>Spermatophyta</taxon>
        <taxon>Magnoliopsida</taxon>
        <taxon>eudicotyledons</taxon>
        <taxon>Gunneridae</taxon>
        <taxon>Pentapetalae</taxon>
        <taxon>asterids</taxon>
        <taxon>campanulids</taxon>
        <taxon>Asterales</taxon>
        <taxon>Asteraceae</taxon>
        <taxon>Asteroideae</taxon>
        <taxon>Anthemideae</taxon>
        <taxon>Anthemidinae</taxon>
        <taxon>Tanacetum</taxon>
    </lineage>
</organism>
<dbReference type="Proteomes" id="UP001151760">
    <property type="component" value="Unassembled WGS sequence"/>
</dbReference>
<name>A0ABQ5CBT6_9ASTR</name>
<accession>A0ABQ5CBT6</accession>
<gene>
    <name evidence="1" type="ORF">Tco_0894432</name>
</gene>
<protein>
    <submittedName>
        <fullName evidence="1">Uncharacterized protein</fullName>
    </submittedName>
</protein>
<proteinExistence type="predicted"/>
<reference evidence="1" key="2">
    <citation type="submission" date="2022-01" db="EMBL/GenBank/DDBJ databases">
        <authorList>
            <person name="Yamashiro T."/>
            <person name="Shiraishi A."/>
            <person name="Satake H."/>
            <person name="Nakayama K."/>
        </authorList>
    </citation>
    <scope>NUCLEOTIDE SEQUENCE</scope>
</reference>
<sequence>MIFPDFLKVRYGNKDIDDTTRERRYYEWVAQNSEFKDNGIPHEATMYDNPCKYHHEYPHSYFPQKDKDNFDIKDDYGKRCDDPYSRRFDEYNKVFDNDIEQLANQYDLRIGKKGYAMDDVWEKCEKFHGGTTFPWHDEEFKEERWESGVEKTDYEPTFVDIETFEIKRYSFDGGRRFVCITKHLDDALPLGRVNGSRFMGMIRKEMGEEGSTQEKM</sequence>
<keyword evidence="2" id="KW-1185">Reference proteome</keyword>
<evidence type="ECO:0000313" key="1">
    <source>
        <dbReference type="EMBL" id="GJT24495.1"/>
    </source>
</evidence>